<dbReference type="EMBL" id="VTPC01090587">
    <property type="protein sequence ID" value="KAF2882797.1"/>
    <property type="molecule type" value="Genomic_DNA"/>
</dbReference>
<sequence>MEKTSKMFAEIMQQMTAVNKKLNRMQESLDKVLLENHEIKEIVNNQEILIKMLEETGKQREMSNIQENELNLTEELIKTTKKANISHEKHNSSNDTWLKENKNTIMSPKMPPVHIEAENLEPTNLAKKKKRKKCISVTYSKDEFNHSNTDTLHKYKSASKLLANDMYTNFTENISKRLSLPNLNVDVSYADSIKTCTSSSGSKCNSTLNERKLKITKVPGQQILRNDAKIQEFSNVNSPPDYKDMQNWPSLQNCKRNNKKLTSTDLTNKSNRNLSCSPKQKHSKIPPLHNSKDILTDTQHYNDIDKYLQSNLSFANEESNYNLQSFENVEQNDSTKVTSFTTSVKLEGGTSNNCTACETTKPAIDVRNDTNDFFGYDDTNEDILPSDDDLQQSNADDFQLVINKRTRQRLNSQSSNISFTSDDLDEELFALLEALKNYIFISKKSSNSNDNDDSTQKILHVRRPHSRHKFFKYRVCK</sequence>
<evidence type="ECO:0000313" key="3">
    <source>
        <dbReference type="Proteomes" id="UP000801492"/>
    </source>
</evidence>
<dbReference type="AlphaFoldDB" id="A0A8K0CCK6"/>
<evidence type="ECO:0000313" key="2">
    <source>
        <dbReference type="EMBL" id="KAF2882797.1"/>
    </source>
</evidence>
<organism evidence="2 3">
    <name type="scientific">Ignelater luminosus</name>
    <name type="common">Cucubano</name>
    <name type="synonym">Pyrophorus luminosus</name>
    <dbReference type="NCBI Taxonomy" id="2038154"/>
    <lineage>
        <taxon>Eukaryota</taxon>
        <taxon>Metazoa</taxon>
        <taxon>Ecdysozoa</taxon>
        <taxon>Arthropoda</taxon>
        <taxon>Hexapoda</taxon>
        <taxon>Insecta</taxon>
        <taxon>Pterygota</taxon>
        <taxon>Neoptera</taxon>
        <taxon>Endopterygota</taxon>
        <taxon>Coleoptera</taxon>
        <taxon>Polyphaga</taxon>
        <taxon>Elateriformia</taxon>
        <taxon>Elateroidea</taxon>
        <taxon>Elateridae</taxon>
        <taxon>Agrypninae</taxon>
        <taxon>Pyrophorini</taxon>
        <taxon>Ignelater</taxon>
    </lineage>
</organism>
<protein>
    <submittedName>
        <fullName evidence="2">Uncharacterized protein</fullName>
    </submittedName>
</protein>
<evidence type="ECO:0000256" key="1">
    <source>
        <dbReference type="SAM" id="MobiDB-lite"/>
    </source>
</evidence>
<name>A0A8K0CCK6_IGNLU</name>
<dbReference type="Proteomes" id="UP000801492">
    <property type="component" value="Unassembled WGS sequence"/>
</dbReference>
<reference evidence="2" key="1">
    <citation type="submission" date="2019-08" db="EMBL/GenBank/DDBJ databases">
        <title>The genome of the North American firefly Photinus pyralis.</title>
        <authorList>
            <consortium name="Photinus pyralis genome working group"/>
            <person name="Fallon T.R."/>
            <person name="Sander Lower S.E."/>
            <person name="Weng J.-K."/>
        </authorList>
    </citation>
    <scope>NUCLEOTIDE SEQUENCE</scope>
    <source>
        <strain evidence="2">TRF0915ILg1</strain>
        <tissue evidence="2">Whole body</tissue>
    </source>
</reference>
<proteinExistence type="predicted"/>
<comment type="caution">
    <text evidence="2">The sequence shown here is derived from an EMBL/GenBank/DDBJ whole genome shotgun (WGS) entry which is preliminary data.</text>
</comment>
<accession>A0A8K0CCK6</accession>
<feature type="region of interest" description="Disordered" evidence="1">
    <location>
        <begin position="262"/>
        <end position="291"/>
    </location>
</feature>
<keyword evidence="3" id="KW-1185">Reference proteome</keyword>
<feature type="compositionally biased region" description="Polar residues" evidence="1">
    <location>
        <begin position="262"/>
        <end position="278"/>
    </location>
</feature>
<gene>
    <name evidence="2" type="ORF">ILUMI_23309</name>
</gene>